<protein>
    <recommendedName>
        <fullName evidence="10">GTP 3',8-cyclase</fullName>
        <ecNumber evidence="10">4.1.99.22</ecNumber>
    </recommendedName>
    <alternativeName>
        <fullName evidence="10">Molybdenum cofactor biosynthesis protein A</fullName>
    </alternativeName>
</protein>
<dbReference type="GO" id="GO:0046872">
    <property type="term" value="F:metal ion binding"/>
    <property type="evidence" value="ECO:0007669"/>
    <property type="project" value="UniProtKB-KW"/>
</dbReference>
<keyword evidence="5 10" id="KW-0408">Iron</keyword>
<feature type="domain" description="Radical SAM core" evidence="11">
    <location>
        <begin position="4"/>
        <end position="233"/>
    </location>
</feature>
<dbReference type="GO" id="GO:0061799">
    <property type="term" value="F:cyclic pyranopterin monophosphate synthase activity"/>
    <property type="evidence" value="ECO:0007669"/>
    <property type="project" value="TreeGrafter"/>
</dbReference>
<feature type="binding site" evidence="10">
    <location>
        <position position="27"/>
    </location>
    <ligand>
        <name>[4Fe-4S] cluster</name>
        <dbReference type="ChEBI" id="CHEBI:49883"/>
        <label>1</label>
        <note>4Fe-4S-S-AdoMet</note>
    </ligand>
</feature>
<dbReference type="EMBL" id="CAADFT010000058">
    <property type="protein sequence ID" value="VFK46017.1"/>
    <property type="molecule type" value="Genomic_DNA"/>
</dbReference>
<evidence type="ECO:0000256" key="5">
    <source>
        <dbReference type="ARBA" id="ARBA00023004"/>
    </source>
</evidence>
<feature type="binding site" evidence="10">
    <location>
        <position position="99"/>
    </location>
    <ligand>
        <name>GTP</name>
        <dbReference type="ChEBI" id="CHEBI:37565"/>
    </ligand>
</feature>
<evidence type="ECO:0000256" key="10">
    <source>
        <dbReference type="HAMAP-Rule" id="MF_01225"/>
    </source>
</evidence>
<organism evidence="12">
    <name type="scientific">Candidatus Kentrum sp. TC</name>
    <dbReference type="NCBI Taxonomy" id="2126339"/>
    <lineage>
        <taxon>Bacteria</taxon>
        <taxon>Pseudomonadati</taxon>
        <taxon>Pseudomonadota</taxon>
        <taxon>Gammaproteobacteria</taxon>
        <taxon>Candidatus Kentrum</taxon>
    </lineage>
</organism>
<evidence type="ECO:0000256" key="6">
    <source>
        <dbReference type="ARBA" id="ARBA00023014"/>
    </source>
</evidence>
<name>A0A450YWT2_9GAMM</name>
<evidence type="ECO:0000256" key="8">
    <source>
        <dbReference type="ARBA" id="ARBA00023150"/>
    </source>
</evidence>
<dbReference type="InterPro" id="IPR013785">
    <property type="entry name" value="Aldolase_TIM"/>
</dbReference>
<dbReference type="PANTHER" id="PTHR22960:SF0">
    <property type="entry name" value="MOLYBDENUM COFACTOR BIOSYNTHESIS PROTEIN 1"/>
    <property type="match status" value="1"/>
</dbReference>
<dbReference type="GO" id="GO:1904047">
    <property type="term" value="F:S-adenosyl-L-methionine binding"/>
    <property type="evidence" value="ECO:0007669"/>
    <property type="project" value="UniProtKB-UniRule"/>
</dbReference>
<dbReference type="NCBIfam" id="TIGR02666">
    <property type="entry name" value="moaA"/>
    <property type="match status" value="1"/>
</dbReference>
<dbReference type="InterPro" id="IPR006638">
    <property type="entry name" value="Elp3/MiaA/NifB-like_rSAM"/>
</dbReference>
<evidence type="ECO:0000259" key="11">
    <source>
        <dbReference type="PROSITE" id="PS51918"/>
    </source>
</evidence>
<accession>A0A450YWT2</accession>
<dbReference type="SUPFAM" id="SSF102114">
    <property type="entry name" value="Radical SAM enzymes"/>
    <property type="match status" value="1"/>
</dbReference>
<keyword evidence="2 10" id="KW-0949">S-adenosyl-L-methionine</keyword>
<keyword evidence="9 10" id="KW-0456">Lyase</keyword>
<comment type="caution">
    <text evidence="10">Lacks conserved residue(s) required for the propagation of feature annotation.</text>
</comment>
<feature type="binding site" evidence="10">
    <location>
        <position position="123"/>
    </location>
    <ligand>
        <name>S-adenosyl-L-methionine</name>
        <dbReference type="ChEBI" id="CHEBI:59789"/>
    </ligand>
</feature>
<feature type="binding site" evidence="10">
    <location>
        <position position="258"/>
    </location>
    <ligand>
        <name>[4Fe-4S] cluster</name>
        <dbReference type="ChEBI" id="CHEBI:49883"/>
        <label>2</label>
        <note>4Fe-4S-substrate</note>
    </ligand>
</feature>
<reference evidence="12" key="1">
    <citation type="submission" date="2019-02" db="EMBL/GenBank/DDBJ databases">
        <authorList>
            <person name="Gruber-Vodicka R. H."/>
            <person name="Seah K. B. B."/>
        </authorList>
    </citation>
    <scope>NUCLEOTIDE SEQUENCE</scope>
    <source>
        <strain evidence="13">BECK_BZ123</strain>
        <strain evidence="12">BECK_BZ125</strain>
    </source>
</reference>
<dbReference type="InterPro" id="IPR013483">
    <property type="entry name" value="MoaA"/>
</dbReference>
<keyword evidence="8 10" id="KW-0501">Molybdenum cofactor biosynthesis</keyword>
<evidence type="ECO:0000256" key="9">
    <source>
        <dbReference type="ARBA" id="ARBA00023239"/>
    </source>
</evidence>
<dbReference type="SFLD" id="SFLDG01067">
    <property type="entry name" value="SPASM/twitch_domain_containing"/>
    <property type="match status" value="1"/>
</dbReference>
<keyword evidence="3 10" id="KW-0479">Metal-binding</keyword>
<dbReference type="InterPro" id="IPR007197">
    <property type="entry name" value="rSAM"/>
</dbReference>
<feature type="binding site" evidence="10">
    <location>
        <position position="20"/>
    </location>
    <ligand>
        <name>[4Fe-4S] cluster</name>
        <dbReference type="ChEBI" id="CHEBI:49883"/>
        <label>1</label>
        <note>4Fe-4S-S-AdoMet</note>
    </ligand>
</feature>
<dbReference type="SMART" id="SM00729">
    <property type="entry name" value="Elp3"/>
    <property type="match status" value="1"/>
</dbReference>
<dbReference type="GO" id="GO:0051539">
    <property type="term" value="F:4 iron, 4 sulfur cluster binding"/>
    <property type="evidence" value="ECO:0007669"/>
    <property type="project" value="UniProtKB-UniRule"/>
</dbReference>
<comment type="subunit">
    <text evidence="10">Monomer and homodimer.</text>
</comment>
<dbReference type="GO" id="GO:0006777">
    <property type="term" value="P:Mo-molybdopterin cofactor biosynthetic process"/>
    <property type="evidence" value="ECO:0007669"/>
    <property type="project" value="UniProtKB-UniRule"/>
</dbReference>
<dbReference type="Pfam" id="PF06463">
    <property type="entry name" value="Mob_synth_C"/>
    <property type="match status" value="1"/>
</dbReference>
<dbReference type="EMBL" id="CAADFS010000056">
    <property type="protein sequence ID" value="VFK48019.1"/>
    <property type="molecule type" value="Genomic_DNA"/>
</dbReference>
<dbReference type="EC" id="4.1.99.22" evidence="10"/>
<dbReference type="SFLD" id="SFLDS00029">
    <property type="entry name" value="Radical_SAM"/>
    <property type="match status" value="1"/>
</dbReference>
<evidence type="ECO:0000256" key="1">
    <source>
        <dbReference type="ARBA" id="ARBA00022485"/>
    </source>
</evidence>
<evidence type="ECO:0000256" key="4">
    <source>
        <dbReference type="ARBA" id="ARBA00022741"/>
    </source>
</evidence>
<comment type="similarity">
    <text evidence="10">Belongs to the radical SAM superfamily. MoaA family.</text>
</comment>
<dbReference type="Pfam" id="PF04055">
    <property type="entry name" value="Radical_SAM"/>
    <property type="match status" value="1"/>
</dbReference>
<dbReference type="InterPro" id="IPR050105">
    <property type="entry name" value="MoCo_biosynth_MoaA/MoaC"/>
</dbReference>
<feature type="binding site" evidence="10">
    <location>
        <position position="275"/>
    </location>
    <ligand>
        <name>[4Fe-4S] cluster</name>
        <dbReference type="ChEBI" id="CHEBI:49883"/>
        <label>2</label>
        <note>4Fe-4S-substrate</note>
    </ligand>
</feature>
<dbReference type="InterPro" id="IPR040064">
    <property type="entry name" value="MoaA-like"/>
</dbReference>
<evidence type="ECO:0000256" key="7">
    <source>
        <dbReference type="ARBA" id="ARBA00023134"/>
    </source>
</evidence>
<dbReference type="GO" id="GO:0005525">
    <property type="term" value="F:GTP binding"/>
    <property type="evidence" value="ECO:0007669"/>
    <property type="project" value="UniProtKB-UniRule"/>
</dbReference>
<dbReference type="AlphaFoldDB" id="A0A450YWT2"/>
<feature type="binding site" evidence="10">
    <location>
        <position position="68"/>
    </location>
    <ligand>
        <name>S-adenosyl-L-methionine</name>
        <dbReference type="ChEBI" id="CHEBI:59789"/>
    </ligand>
</feature>
<feature type="binding site" evidence="10">
    <location>
        <position position="64"/>
    </location>
    <ligand>
        <name>GTP</name>
        <dbReference type="ChEBI" id="CHEBI:37565"/>
    </ligand>
</feature>
<feature type="binding site" evidence="10">
    <location>
        <position position="13"/>
    </location>
    <ligand>
        <name>GTP</name>
        <dbReference type="ChEBI" id="CHEBI:37565"/>
    </ligand>
</feature>
<feature type="binding site" evidence="10">
    <location>
        <position position="24"/>
    </location>
    <ligand>
        <name>[4Fe-4S] cluster</name>
        <dbReference type="ChEBI" id="CHEBI:49883"/>
        <label>1</label>
        <note>4Fe-4S-S-AdoMet</note>
    </ligand>
</feature>
<feature type="binding site" evidence="10">
    <location>
        <begin position="263"/>
        <end position="265"/>
    </location>
    <ligand>
        <name>GTP</name>
        <dbReference type="ChEBI" id="CHEBI:37565"/>
    </ligand>
</feature>
<evidence type="ECO:0000313" key="12">
    <source>
        <dbReference type="EMBL" id="VFK46017.1"/>
    </source>
</evidence>
<gene>
    <name evidence="10" type="primary">moaA</name>
    <name evidence="13" type="ORF">BECKTC1821D_GA0114238_10569</name>
    <name evidence="12" type="ORF">BECKTC1821E_GA0114239_105811</name>
</gene>
<evidence type="ECO:0000313" key="13">
    <source>
        <dbReference type="EMBL" id="VFK48019.1"/>
    </source>
</evidence>
<dbReference type="GO" id="GO:0061798">
    <property type="term" value="F:GTP 3',8'-cyclase activity"/>
    <property type="evidence" value="ECO:0007669"/>
    <property type="project" value="UniProtKB-UniRule"/>
</dbReference>
<keyword evidence="4 10" id="KW-0547">Nucleotide-binding</keyword>
<feature type="binding site" evidence="10">
    <location>
        <position position="194"/>
    </location>
    <ligand>
        <name>S-adenosyl-L-methionine</name>
        <dbReference type="ChEBI" id="CHEBI:59789"/>
    </ligand>
</feature>
<dbReference type="HAMAP" id="MF_01225_B">
    <property type="entry name" value="MoaA_B"/>
    <property type="match status" value="1"/>
</dbReference>
<dbReference type="PROSITE" id="PS51918">
    <property type="entry name" value="RADICAL_SAM"/>
    <property type="match status" value="1"/>
</dbReference>
<dbReference type="CDD" id="cd21117">
    <property type="entry name" value="Twitch_MoaA"/>
    <property type="match status" value="1"/>
</dbReference>
<evidence type="ECO:0000256" key="2">
    <source>
        <dbReference type="ARBA" id="ARBA00022691"/>
    </source>
</evidence>
<keyword evidence="7 10" id="KW-0342">GTP-binding</keyword>
<dbReference type="InterPro" id="IPR010505">
    <property type="entry name" value="MoaA_twitch"/>
</dbReference>
<proteinExistence type="inferred from homology"/>
<keyword evidence="6 10" id="KW-0411">Iron-sulfur</keyword>
<comment type="catalytic activity">
    <reaction evidence="10">
        <text>GTP + AH2 + S-adenosyl-L-methionine = (8S)-3',8-cyclo-7,8-dihydroguanosine 5'-triphosphate + 5'-deoxyadenosine + L-methionine + A + H(+)</text>
        <dbReference type="Rhea" id="RHEA:49576"/>
        <dbReference type="ChEBI" id="CHEBI:13193"/>
        <dbReference type="ChEBI" id="CHEBI:15378"/>
        <dbReference type="ChEBI" id="CHEBI:17319"/>
        <dbReference type="ChEBI" id="CHEBI:17499"/>
        <dbReference type="ChEBI" id="CHEBI:37565"/>
        <dbReference type="ChEBI" id="CHEBI:57844"/>
        <dbReference type="ChEBI" id="CHEBI:59789"/>
        <dbReference type="ChEBI" id="CHEBI:131766"/>
        <dbReference type="EC" id="4.1.99.22"/>
    </reaction>
</comment>
<dbReference type="SFLD" id="SFLDG01386">
    <property type="entry name" value="main_SPASM_domain-containing"/>
    <property type="match status" value="1"/>
</dbReference>
<feature type="binding site" evidence="10">
    <location>
        <position position="160"/>
    </location>
    <ligand>
        <name>GTP</name>
        <dbReference type="ChEBI" id="CHEBI:37565"/>
    </ligand>
</feature>
<keyword evidence="1 10" id="KW-0004">4Fe-4S</keyword>
<dbReference type="InterPro" id="IPR058240">
    <property type="entry name" value="rSAM_sf"/>
</dbReference>
<dbReference type="CDD" id="cd01335">
    <property type="entry name" value="Radical_SAM"/>
    <property type="match status" value="1"/>
</dbReference>
<dbReference type="SFLD" id="SFLDG01383">
    <property type="entry name" value="cyclic_pyranopterin_phosphate"/>
    <property type="match status" value="1"/>
</dbReference>
<dbReference type="UniPathway" id="UPA00344"/>
<comment type="pathway">
    <text evidence="10">Cofactor biosynthesis; molybdopterin biosynthesis.</text>
</comment>
<evidence type="ECO:0000256" key="3">
    <source>
        <dbReference type="ARBA" id="ARBA00022723"/>
    </source>
</evidence>
<feature type="binding site" evidence="10">
    <location>
        <position position="261"/>
    </location>
    <ligand>
        <name>[4Fe-4S] cluster</name>
        <dbReference type="ChEBI" id="CHEBI:49883"/>
        <label>2</label>
        <note>4Fe-4S-substrate</note>
    </ligand>
</feature>
<dbReference type="PANTHER" id="PTHR22960">
    <property type="entry name" value="MOLYBDOPTERIN COFACTOR SYNTHESIS PROTEIN A"/>
    <property type="match status" value="1"/>
</dbReference>
<sequence>MRDRLERPLKDLRISVTDRCNFRCLHCMPNENTYRFLPHEKLLTFEEIATIARIACDLGVNKLRITGGEPLLRKDLPTLIEKLASITTTGTGIESIAMTTNGYFLAEKARSLKDAGLDRITISLNARDKDMLAKMNGGFFEHKRIFNAIDLAADIGFPIKINTVIRKGLNEGEIIPLVEYAREKGHIIRFIEYMDVGTLNDWTMEDVFPSRATVASIGDVYPCEPMQPNYQGEVASRYRFLDGKGEFGVISSVTAPFCRDCVRARLSVTGTLYTCLFSDRGYELKPLFQKSDPESKLARAIEGIWISRTDRYSEIRSRTRLAGDGKVEMYAIGG</sequence>
<dbReference type="Gene3D" id="3.20.20.70">
    <property type="entry name" value="Aldolase class I"/>
    <property type="match status" value="1"/>
</dbReference>
<comment type="function">
    <text evidence="10">Catalyzes the cyclization of GTP to (8S)-3',8-cyclo-7,8-dihydroguanosine 5'-triphosphate.</text>
</comment>
<comment type="cofactor">
    <cofactor evidence="10">
        <name>[4Fe-4S] cluster</name>
        <dbReference type="ChEBI" id="CHEBI:49883"/>
    </cofactor>
    <text evidence="10">Binds 2 [4Fe-4S] clusters. Binds 1 [4Fe-4S] cluster coordinated with 3 cysteines and an exchangeable S-adenosyl-L-methionine and 1 [4Fe-4S] cluster coordinated with 3 cysteines and the GTP-derived substrate.</text>
</comment>